<keyword evidence="3" id="KW-1185">Reference proteome</keyword>
<feature type="compositionally biased region" description="Low complexity" evidence="1">
    <location>
        <begin position="110"/>
        <end position="119"/>
    </location>
</feature>
<dbReference type="OrthoDB" id="884710at2"/>
<feature type="region of interest" description="Disordered" evidence="1">
    <location>
        <begin position="100"/>
        <end position="119"/>
    </location>
</feature>
<reference evidence="2 3" key="1">
    <citation type="submission" date="2017-11" db="EMBL/GenBank/DDBJ databases">
        <title>Genomic Encyclopedia of Archaeal and Bacterial Type Strains, Phase II (KMG-II): From Individual Species to Whole Genera.</title>
        <authorList>
            <person name="Goeker M."/>
        </authorList>
    </citation>
    <scope>NUCLEOTIDE SEQUENCE [LARGE SCALE GENOMIC DNA]</scope>
    <source>
        <strain evidence="2 3">DSM 11115</strain>
    </source>
</reference>
<evidence type="ECO:0000313" key="3">
    <source>
        <dbReference type="Proteomes" id="UP000228535"/>
    </source>
</evidence>
<proteinExistence type="predicted"/>
<dbReference type="EMBL" id="PGFA01000001">
    <property type="protein sequence ID" value="PJJ59431.1"/>
    <property type="molecule type" value="Genomic_DNA"/>
</dbReference>
<dbReference type="AlphaFoldDB" id="A0A2M9BN98"/>
<accession>A0A2M9BN98</accession>
<organism evidence="2 3">
    <name type="scientific">Hymenobacter chitinivorans DSM 11115</name>
    <dbReference type="NCBI Taxonomy" id="1121954"/>
    <lineage>
        <taxon>Bacteria</taxon>
        <taxon>Pseudomonadati</taxon>
        <taxon>Bacteroidota</taxon>
        <taxon>Cytophagia</taxon>
        <taxon>Cytophagales</taxon>
        <taxon>Hymenobacteraceae</taxon>
        <taxon>Hymenobacter</taxon>
    </lineage>
</organism>
<dbReference type="RefSeq" id="WP_100335154.1">
    <property type="nucleotide sequence ID" value="NZ_PGFA01000001.1"/>
</dbReference>
<dbReference type="Proteomes" id="UP000228535">
    <property type="component" value="Unassembled WGS sequence"/>
</dbReference>
<protein>
    <submittedName>
        <fullName evidence="2">Uncharacterized protein</fullName>
    </submittedName>
</protein>
<sequence>MAQETPEQTIARLTAELEAKQRLVDDQNTIITEQSEVIANAEAAQTQAEVTIVSYEQKQYRVLAKQFNINGKVVKAAELGQDKESLKYLVEKNSGLLQPVEKAPAKPKAKAGAGTEAEA</sequence>
<gene>
    <name evidence="2" type="ORF">CLV45_0848</name>
</gene>
<evidence type="ECO:0000313" key="2">
    <source>
        <dbReference type="EMBL" id="PJJ59431.1"/>
    </source>
</evidence>
<evidence type="ECO:0000256" key="1">
    <source>
        <dbReference type="SAM" id="MobiDB-lite"/>
    </source>
</evidence>
<name>A0A2M9BN98_9BACT</name>
<comment type="caution">
    <text evidence="2">The sequence shown here is derived from an EMBL/GenBank/DDBJ whole genome shotgun (WGS) entry which is preliminary data.</text>
</comment>